<dbReference type="EMBL" id="JBHSHT010000004">
    <property type="protein sequence ID" value="MFC4826995.1"/>
    <property type="molecule type" value="Genomic_DNA"/>
</dbReference>
<reference evidence="2 3" key="1">
    <citation type="journal article" date="2019" name="Int. J. Syst. Evol. Microbiol.">
        <title>The Global Catalogue of Microorganisms (GCM) 10K type strain sequencing project: providing services to taxonomists for standard genome sequencing and annotation.</title>
        <authorList>
            <consortium name="The Broad Institute Genomics Platform"/>
            <consortium name="The Broad Institute Genome Sequencing Center for Infectious Disease"/>
            <person name="Wu L."/>
            <person name="Ma J."/>
        </authorList>
    </citation>
    <scope>NUCLEOTIDE SEQUENCE [LARGE SCALE GENOMIC DNA]</scope>
    <source>
        <strain evidence="2 3">XZYJ18</strain>
    </source>
</reference>
<feature type="region of interest" description="Disordered" evidence="1">
    <location>
        <begin position="390"/>
        <end position="412"/>
    </location>
</feature>
<gene>
    <name evidence="2" type="ORF">ACFO9K_22345</name>
</gene>
<dbReference type="Proteomes" id="UP001595945">
    <property type="component" value="Unassembled WGS sequence"/>
</dbReference>
<dbReference type="AlphaFoldDB" id="A0ABD5Q8L4"/>
<dbReference type="SUPFAM" id="SSF50978">
    <property type="entry name" value="WD40 repeat-like"/>
    <property type="match status" value="1"/>
</dbReference>
<proteinExistence type="predicted"/>
<dbReference type="Pfam" id="PF08309">
    <property type="entry name" value="LVIVD"/>
    <property type="match status" value="5"/>
</dbReference>
<protein>
    <submittedName>
        <fullName evidence="2">LVIVD repeat-containing protein</fullName>
    </submittedName>
</protein>
<keyword evidence="3" id="KW-1185">Reference proteome</keyword>
<dbReference type="InterPro" id="IPR013211">
    <property type="entry name" value="LVIVD"/>
</dbReference>
<accession>A0ABD5Q8L4</accession>
<dbReference type="RefSeq" id="WP_254270674.1">
    <property type="nucleotide sequence ID" value="NZ_CP100402.1"/>
</dbReference>
<dbReference type="InterPro" id="IPR036322">
    <property type="entry name" value="WD40_repeat_dom_sf"/>
</dbReference>
<sequence>MHRSTRRNLLKATGVFGLASVADLSSASVPGDAQRSTDDTLRLFSEQAVDGSLEVSTQGNYAYVATGDGLAVVDWRNPARPKLVGSMTASDPAGGILDAKVDGDLVSLASNGGPGVTLVDVSDPTNPTEIEFVNVGHHIHNNFLADGYAYLTVNESGEAAFSEARTTIVDVHDPTNPDVVGEYRLKDDFPEFAMGGVSPCHDIYVQDDLLYQAFWDAGIVVADVSDPTDPQLVAQFGDAPGADEPGFDSKRYLTRPGNAHYVQPSPDGDYVYVGAETFPGEVGVENPDNDDYGGIKIWDISNPDNPRKLVRIEPPNVDAFRTSHNFDVTSNQLHASWYNGGVTVHDVSDPSNPETIASYHTDDTSFWGADAARGFTVASDIGGGLVFLHSDRGRRDSPGFDGTGRPDSPGMR</sequence>
<dbReference type="PROSITE" id="PS51318">
    <property type="entry name" value="TAT"/>
    <property type="match status" value="1"/>
</dbReference>
<comment type="caution">
    <text evidence="2">The sequence shown here is derived from an EMBL/GenBank/DDBJ whole genome shotgun (WGS) entry which is preliminary data.</text>
</comment>
<evidence type="ECO:0000313" key="3">
    <source>
        <dbReference type="Proteomes" id="UP001595945"/>
    </source>
</evidence>
<organism evidence="2 3">
    <name type="scientific">Halorussus aquaticus</name>
    <dbReference type="NCBI Taxonomy" id="2953748"/>
    <lineage>
        <taxon>Archaea</taxon>
        <taxon>Methanobacteriati</taxon>
        <taxon>Methanobacteriota</taxon>
        <taxon>Stenosarchaea group</taxon>
        <taxon>Halobacteria</taxon>
        <taxon>Halobacteriales</taxon>
        <taxon>Haladaptataceae</taxon>
        <taxon>Halorussus</taxon>
    </lineage>
</organism>
<dbReference type="InterPro" id="IPR006311">
    <property type="entry name" value="TAT_signal"/>
</dbReference>
<dbReference type="GeneID" id="73047449"/>
<evidence type="ECO:0000313" key="2">
    <source>
        <dbReference type="EMBL" id="MFC4826995.1"/>
    </source>
</evidence>
<evidence type="ECO:0000256" key="1">
    <source>
        <dbReference type="SAM" id="MobiDB-lite"/>
    </source>
</evidence>
<name>A0ABD5Q8L4_9EURY</name>